<protein>
    <submittedName>
        <fullName evidence="2">Uncharacterized protein</fullName>
    </submittedName>
</protein>
<comment type="caution">
    <text evidence="2">The sequence shown here is derived from an EMBL/GenBank/DDBJ whole genome shotgun (WGS) entry which is preliminary data.</text>
</comment>
<feature type="region of interest" description="Disordered" evidence="1">
    <location>
        <begin position="137"/>
        <end position="172"/>
    </location>
</feature>
<name>A0ABN9YEQ3_9DINO</name>
<evidence type="ECO:0000313" key="3">
    <source>
        <dbReference type="Proteomes" id="UP001189429"/>
    </source>
</evidence>
<feature type="compositionally biased region" description="Low complexity" evidence="1">
    <location>
        <begin position="160"/>
        <end position="172"/>
    </location>
</feature>
<dbReference type="EMBL" id="CAUYUJ010022557">
    <property type="protein sequence ID" value="CAK0911306.1"/>
    <property type="molecule type" value="Genomic_DNA"/>
</dbReference>
<sequence>MKSVTSGARSEGVVCSGALSGGEPGAMAAILDPRMASAAADPRQVASIDEFIGSLLEELAKAKGTPSKALMRELLAGGLQRALDMGGVAQKQRFMDALSEHIHQFPMQEQQAISRVYPVEISSEYRNLQSLIRNVAPEEETGPRSSPPPGQATPPALSDAPAAVSTAPTAAAPPALAEARRILSSLAARPDFEGADEALERLRSEGVLKALQESDAATEATFMKDVQMSLYKFPEQAQRELVERFSGLRKEAARLVESMAQEVTRWLDEDRIISQRGGDMASLVSKLKALFQAILSAPFLTTFRHLGAAEKRGKEAFLLKTALCLRRCGEKRLTDAPEIGSPVLQLRRQFFFVDGYGELMEDWLQNRLTQCNDDFLKRAASVIGGRLPAVQARFRRTFRPGHWLPVSDPHLQEDIYSLFLDDSFPRHALSDASVASVLRRVASAGGGDLHVYAGIARLPPPRKNYLGPPPQDEVEAALIELLLRLPPFRALKRIRPGAFQFGRLEVVLSKRNGRLFASARGGSGTSEEMPAEDFFERYGPEEFPEAAAQACRPAGANGPNCTVIEALGDLFGAPPGAPPPLPAFAPGPPSMGLLAPPFSMPGLGCGATVPALPMHPAQMVGHGHGMPGFGAPVPGGSAPFEPYPTGFGAMAQGAPLIGAPGGAKFGMDDDEI</sequence>
<reference evidence="2" key="1">
    <citation type="submission" date="2023-10" db="EMBL/GenBank/DDBJ databases">
        <authorList>
            <person name="Chen Y."/>
            <person name="Shah S."/>
            <person name="Dougan E. K."/>
            <person name="Thang M."/>
            <person name="Chan C."/>
        </authorList>
    </citation>
    <scope>NUCLEOTIDE SEQUENCE [LARGE SCALE GENOMIC DNA]</scope>
</reference>
<evidence type="ECO:0000313" key="2">
    <source>
        <dbReference type="EMBL" id="CAK0911306.1"/>
    </source>
</evidence>
<keyword evidence="3" id="KW-1185">Reference proteome</keyword>
<dbReference type="Proteomes" id="UP001189429">
    <property type="component" value="Unassembled WGS sequence"/>
</dbReference>
<accession>A0ABN9YEQ3</accession>
<gene>
    <name evidence="2" type="ORF">PCOR1329_LOCUS85226</name>
</gene>
<evidence type="ECO:0000256" key="1">
    <source>
        <dbReference type="SAM" id="MobiDB-lite"/>
    </source>
</evidence>
<organism evidence="2 3">
    <name type="scientific">Prorocentrum cordatum</name>
    <dbReference type="NCBI Taxonomy" id="2364126"/>
    <lineage>
        <taxon>Eukaryota</taxon>
        <taxon>Sar</taxon>
        <taxon>Alveolata</taxon>
        <taxon>Dinophyceae</taxon>
        <taxon>Prorocentrales</taxon>
        <taxon>Prorocentraceae</taxon>
        <taxon>Prorocentrum</taxon>
    </lineage>
</organism>
<proteinExistence type="predicted"/>